<feature type="signal peptide" evidence="1">
    <location>
        <begin position="1"/>
        <end position="23"/>
    </location>
</feature>
<organism evidence="2 3">
    <name type="scientific">Segatella baroniae F0067</name>
    <dbReference type="NCBI Taxonomy" id="1115809"/>
    <lineage>
        <taxon>Bacteria</taxon>
        <taxon>Pseudomonadati</taxon>
        <taxon>Bacteroidota</taxon>
        <taxon>Bacteroidia</taxon>
        <taxon>Bacteroidales</taxon>
        <taxon>Prevotellaceae</taxon>
        <taxon>Segatella</taxon>
    </lineage>
</organism>
<proteinExistence type="predicted"/>
<comment type="caution">
    <text evidence="2">The sequence shown here is derived from an EMBL/GenBank/DDBJ whole genome shotgun (WGS) entry which is preliminary data.</text>
</comment>
<evidence type="ECO:0008006" key="4">
    <source>
        <dbReference type="Google" id="ProtNLM"/>
    </source>
</evidence>
<gene>
    <name evidence="2" type="ORF">HMPREF9135_1694</name>
</gene>
<keyword evidence="1" id="KW-0732">Signal</keyword>
<feature type="chain" id="PRO_5004633223" description="PorV/PorQ family protein" evidence="1">
    <location>
        <begin position="24"/>
        <end position="310"/>
    </location>
</feature>
<dbReference type="AlphaFoldDB" id="U2QDI6"/>
<protein>
    <recommendedName>
        <fullName evidence="4">PorV/PorQ family protein</fullName>
    </recommendedName>
</protein>
<reference evidence="2 3" key="1">
    <citation type="submission" date="2013-08" db="EMBL/GenBank/DDBJ databases">
        <authorList>
            <person name="Durkin A.S."/>
            <person name="Haft D.R."/>
            <person name="McCorrison J."/>
            <person name="Torralba M."/>
            <person name="Gillis M."/>
            <person name="Haft D.H."/>
            <person name="Methe B."/>
            <person name="Sutton G."/>
            <person name="Nelson K.E."/>
        </authorList>
    </citation>
    <scope>NUCLEOTIDE SEQUENCE [LARGE SCALE GENOMIC DNA]</scope>
    <source>
        <strain evidence="2 3">F0067</strain>
    </source>
</reference>
<dbReference type="EMBL" id="AWEY01000020">
    <property type="protein sequence ID" value="ERK39388.1"/>
    <property type="molecule type" value="Genomic_DNA"/>
</dbReference>
<name>U2QDI6_9BACT</name>
<dbReference type="RefSeq" id="WP_021589534.1">
    <property type="nucleotide sequence ID" value="NZ_AWEY01000020.1"/>
</dbReference>
<evidence type="ECO:0000313" key="3">
    <source>
        <dbReference type="Proteomes" id="UP000016648"/>
    </source>
</evidence>
<evidence type="ECO:0000256" key="1">
    <source>
        <dbReference type="SAM" id="SignalP"/>
    </source>
</evidence>
<accession>U2QDI6</accession>
<dbReference type="Proteomes" id="UP000016648">
    <property type="component" value="Unassembled WGS sequence"/>
</dbReference>
<evidence type="ECO:0000313" key="2">
    <source>
        <dbReference type="EMBL" id="ERK39388.1"/>
    </source>
</evidence>
<dbReference type="PATRIC" id="fig|1115809.3.peg.1249"/>
<keyword evidence="3" id="KW-1185">Reference proteome</keyword>
<sequence length="310" mass="32830">MKTIMYKLYSTVALTVVALSVHAQGRRMAIVDMPVSAVSLAHGGGVFGFSERALVYADPSVGFDDTQTTMCANYAFGLVDGAGGSMGLHTLGLSHRSGKHLLMGGARYFAQGKTGPVLDINMKPVADAMRLYSYGVDVGYVHAMGRFAIYGILGMISEKTDVQDNAYRLGIGMAFHGQKGLMRYKLNLAVRDLGVVGTGDRWQTLSPLLHGGGALRLATARNQELDVTLDGGVYLPSGKSKVSGMLSGGVDYTLAKRYSLRLGGHAGDHDDYLGAGLGVRVGRIAFDAAVRLTAKDGASHLYMAGMQVDL</sequence>